<evidence type="ECO:0000256" key="4">
    <source>
        <dbReference type="SAM" id="Coils"/>
    </source>
</evidence>
<dbReference type="InterPro" id="IPR050482">
    <property type="entry name" value="Sensor_HK_TwoCompSys"/>
</dbReference>
<dbReference type="InterPro" id="IPR036890">
    <property type="entry name" value="HATPase_C_sf"/>
</dbReference>
<keyword evidence="2 7" id="KW-0418">Kinase</keyword>
<reference evidence="7 8" key="1">
    <citation type="submission" date="2020-04" db="EMBL/GenBank/DDBJ databases">
        <title>CFH 90308 Microbacterium sp.</title>
        <authorList>
            <person name="Nie G."/>
            <person name="Ming H."/>
            <person name="Xia T."/>
        </authorList>
    </citation>
    <scope>NUCLEOTIDE SEQUENCE [LARGE SCALE GENOMIC DNA]</scope>
    <source>
        <strain evidence="7 8">CFH 90308</strain>
    </source>
</reference>
<dbReference type="PANTHER" id="PTHR24421:SF62">
    <property type="entry name" value="SENSORY TRANSDUCTION HISTIDINE KINASE"/>
    <property type="match status" value="1"/>
</dbReference>
<comment type="caution">
    <text evidence="7">The sequence shown here is derived from an EMBL/GenBank/DDBJ whole genome shotgun (WGS) entry which is preliminary data.</text>
</comment>
<keyword evidence="1" id="KW-0808">Transferase</keyword>
<feature type="transmembrane region" description="Helical" evidence="5">
    <location>
        <begin position="32"/>
        <end position="51"/>
    </location>
</feature>
<dbReference type="RefSeq" id="WP_168911416.1">
    <property type="nucleotide sequence ID" value="NZ_JABACI010000001.1"/>
</dbReference>
<dbReference type="EMBL" id="JABACI010000001">
    <property type="protein sequence ID" value="NLP82957.1"/>
    <property type="molecule type" value="Genomic_DNA"/>
</dbReference>
<dbReference type="Gene3D" id="3.30.565.10">
    <property type="entry name" value="Histidine kinase-like ATPase, C-terminal domain"/>
    <property type="match status" value="1"/>
</dbReference>
<evidence type="ECO:0000256" key="3">
    <source>
        <dbReference type="ARBA" id="ARBA00023012"/>
    </source>
</evidence>
<dbReference type="InterPro" id="IPR011712">
    <property type="entry name" value="Sig_transdc_His_kin_sub3_dim/P"/>
</dbReference>
<sequence length="423" mass="43891">MLSRRRWDTVVALGSLVILAGLLLPFRTDDAVRMMVAVAAVALFLVGYAVAGRPAIGRVALVDLAAGSGFGGGDGVGIGPIAAWRFPVFLAVSAVAVGVGAAAVPFMAMLQTLAYPLVWVVGDTRRRGIGGSAVIAASVFTGTWLGHGANADSALAGGATGVFSLVFAIAIGLWIASIAEWGEERERLLAELTAAQNQVEALSRERGAAAERERLARDIHDTLAQTLAGLVIFAERAGRQSREGQPDAAATTIATVEQVARDALAEARALVARTASVPREPAFEAAIERLVERFRAHGAARIDLDAAGIVGDLDREAQVVLLRCLQEALSNVMKHAAAGRVDVRVAVSAEGSAELSVADDGRGFDPAQPNRGFGLEGMRERVTLARGEFAVSSAPEAGTKLEVRLPAATITDRAEPLTPGGTA</sequence>
<dbReference type="SUPFAM" id="SSF55874">
    <property type="entry name" value="ATPase domain of HSP90 chaperone/DNA topoisomerase II/histidine kinase"/>
    <property type="match status" value="1"/>
</dbReference>
<proteinExistence type="predicted"/>
<evidence type="ECO:0000313" key="7">
    <source>
        <dbReference type="EMBL" id="NLP82957.1"/>
    </source>
</evidence>
<dbReference type="Proteomes" id="UP001429745">
    <property type="component" value="Unassembled WGS sequence"/>
</dbReference>
<keyword evidence="5" id="KW-0812">Transmembrane</keyword>
<feature type="transmembrane region" description="Helical" evidence="5">
    <location>
        <begin position="7"/>
        <end position="26"/>
    </location>
</feature>
<feature type="domain" description="Histidine kinase" evidence="6">
    <location>
        <begin position="321"/>
        <end position="409"/>
    </location>
</feature>
<feature type="transmembrane region" description="Helical" evidence="5">
    <location>
        <begin position="128"/>
        <end position="147"/>
    </location>
</feature>
<evidence type="ECO:0000259" key="6">
    <source>
        <dbReference type="PROSITE" id="PS50109"/>
    </source>
</evidence>
<keyword evidence="5" id="KW-0472">Membrane</keyword>
<keyword evidence="5" id="KW-1133">Transmembrane helix</keyword>
<dbReference type="Gene3D" id="1.20.5.1930">
    <property type="match status" value="1"/>
</dbReference>
<dbReference type="Pfam" id="PF07730">
    <property type="entry name" value="HisKA_3"/>
    <property type="match status" value="1"/>
</dbReference>
<dbReference type="InterPro" id="IPR003594">
    <property type="entry name" value="HATPase_dom"/>
</dbReference>
<evidence type="ECO:0000256" key="5">
    <source>
        <dbReference type="SAM" id="Phobius"/>
    </source>
</evidence>
<dbReference type="SMART" id="SM00387">
    <property type="entry name" value="HATPase_c"/>
    <property type="match status" value="1"/>
</dbReference>
<dbReference type="Pfam" id="PF02518">
    <property type="entry name" value="HATPase_c"/>
    <property type="match status" value="1"/>
</dbReference>
<dbReference type="GO" id="GO:0016301">
    <property type="term" value="F:kinase activity"/>
    <property type="evidence" value="ECO:0007669"/>
    <property type="project" value="UniProtKB-KW"/>
</dbReference>
<protein>
    <submittedName>
        <fullName evidence="7">Sensor histidine kinase</fullName>
    </submittedName>
</protein>
<feature type="transmembrane region" description="Helical" evidence="5">
    <location>
        <begin position="154"/>
        <end position="176"/>
    </location>
</feature>
<keyword evidence="4" id="KW-0175">Coiled coil</keyword>
<dbReference type="PROSITE" id="PS50109">
    <property type="entry name" value="HIS_KIN"/>
    <property type="match status" value="1"/>
</dbReference>
<organism evidence="7 8">
    <name type="scientific">Microbacterium salsuginis</name>
    <dbReference type="NCBI Taxonomy" id="2722803"/>
    <lineage>
        <taxon>Bacteria</taxon>
        <taxon>Bacillati</taxon>
        <taxon>Actinomycetota</taxon>
        <taxon>Actinomycetes</taxon>
        <taxon>Micrococcales</taxon>
        <taxon>Microbacteriaceae</taxon>
        <taxon>Microbacterium</taxon>
    </lineage>
</organism>
<evidence type="ECO:0000313" key="8">
    <source>
        <dbReference type="Proteomes" id="UP001429745"/>
    </source>
</evidence>
<evidence type="ECO:0000256" key="2">
    <source>
        <dbReference type="ARBA" id="ARBA00022777"/>
    </source>
</evidence>
<keyword evidence="3" id="KW-0902">Two-component regulatory system</keyword>
<dbReference type="InterPro" id="IPR005467">
    <property type="entry name" value="His_kinase_dom"/>
</dbReference>
<gene>
    <name evidence="7" type="ORF">HF576_03780</name>
</gene>
<keyword evidence="8" id="KW-1185">Reference proteome</keyword>
<name>A0ABX1K8W1_9MICO</name>
<accession>A0ABX1K8W1</accession>
<feature type="coiled-coil region" evidence="4">
    <location>
        <begin position="178"/>
        <end position="212"/>
    </location>
</feature>
<evidence type="ECO:0000256" key="1">
    <source>
        <dbReference type="ARBA" id="ARBA00022679"/>
    </source>
</evidence>
<dbReference type="CDD" id="cd16917">
    <property type="entry name" value="HATPase_UhpB-NarQ-NarX-like"/>
    <property type="match status" value="1"/>
</dbReference>
<dbReference type="PANTHER" id="PTHR24421">
    <property type="entry name" value="NITRATE/NITRITE SENSOR PROTEIN NARX-RELATED"/>
    <property type="match status" value="1"/>
</dbReference>